<dbReference type="EMBL" id="BHYM01000117">
    <property type="protein sequence ID" value="GCE44910.1"/>
    <property type="molecule type" value="Genomic_DNA"/>
</dbReference>
<comment type="caution">
    <text evidence="1">The sequence shown here is derived from an EMBL/GenBank/DDBJ whole genome shotgun (WGS) entry which is preliminary data.</text>
</comment>
<dbReference type="Proteomes" id="UP000287519">
    <property type="component" value="Unassembled WGS sequence"/>
</dbReference>
<gene>
    <name evidence="1" type="ORF">Rhow_000536</name>
</gene>
<proteinExistence type="predicted"/>
<dbReference type="AlphaFoldDB" id="A0A402CMP9"/>
<evidence type="ECO:0000313" key="2">
    <source>
        <dbReference type="Proteomes" id="UP000287519"/>
    </source>
</evidence>
<reference evidence="1 2" key="1">
    <citation type="submission" date="2018-11" db="EMBL/GenBank/DDBJ databases">
        <title>Microbial catabolism of amino acid.</title>
        <authorList>
            <person name="Hibi M."/>
            <person name="Ogawa J."/>
        </authorList>
    </citation>
    <scope>NUCLEOTIDE SEQUENCE [LARGE SCALE GENOMIC DNA]</scope>
    <source>
        <strain evidence="1 2">C31-06</strain>
    </source>
</reference>
<protein>
    <submittedName>
        <fullName evidence="1">Uncharacterized protein</fullName>
    </submittedName>
</protein>
<name>A0A402CMP9_RHOWR</name>
<sequence>MSRPDSTCLAAGERELGAQLLVLGGKFGDRGVGEFESLLSKGVSSSGDR</sequence>
<accession>A0A402CMP9</accession>
<evidence type="ECO:0000313" key="1">
    <source>
        <dbReference type="EMBL" id="GCE44910.1"/>
    </source>
</evidence>
<organism evidence="1 2">
    <name type="scientific">Rhodococcus wratislaviensis</name>
    <name type="common">Tsukamurella wratislaviensis</name>
    <dbReference type="NCBI Taxonomy" id="44752"/>
    <lineage>
        <taxon>Bacteria</taxon>
        <taxon>Bacillati</taxon>
        <taxon>Actinomycetota</taxon>
        <taxon>Actinomycetes</taxon>
        <taxon>Mycobacteriales</taxon>
        <taxon>Nocardiaceae</taxon>
        <taxon>Rhodococcus</taxon>
    </lineage>
</organism>
<keyword evidence="2" id="KW-1185">Reference proteome</keyword>